<dbReference type="RefSeq" id="XP_008446753.2">
    <property type="nucleotide sequence ID" value="XM_008448531.2"/>
</dbReference>
<organism evidence="1">
    <name type="scientific">Cucumis melo</name>
    <name type="common">Muskmelon</name>
    <dbReference type="NCBI Taxonomy" id="3656"/>
    <lineage>
        <taxon>Eukaryota</taxon>
        <taxon>Viridiplantae</taxon>
        <taxon>Streptophyta</taxon>
        <taxon>Embryophyta</taxon>
        <taxon>Tracheophyta</taxon>
        <taxon>Spermatophyta</taxon>
        <taxon>Magnoliopsida</taxon>
        <taxon>eudicotyledons</taxon>
        <taxon>Gunneridae</taxon>
        <taxon>Pentapetalae</taxon>
        <taxon>rosids</taxon>
        <taxon>fabids</taxon>
        <taxon>Cucurbitales</taxon>
        <taxon>Cucurbitaceae</taxon>
        <taxon>Benincaseae</taxon>
        <taxon>Cucumis</taxon>
    </lineage>
</organism>
<reference evidence="1" key="1">
    <citation type="submission" date="2023-03" db="UniProtKB">
        <authorList>
            <consortium name="EnsemblPlants"/>
        </authorList>
    </citation>
    <scope>IDENTIFICATION</scope>
</reference>
<gene>
    <name evidence="1" type="primary">103489385</name>
</gene>
<protein>
    <submittedName>
        <fullName evidence="1">Uncharacterized protein</fullName>
    </submittedName>
</protein>
<sequence length="116" mass="12669">MGRRRRRTEIALILILIYSSMVHSFAFKQLFVTDSIKHQESEHMEKHGRRYNIEGRHGYTNGIPIHDITITRGGGRGGGGGGRGGGNGAGGIHDRNYMKFIAAAVSISVAYLCGLI</sequence>
<dbReference type="EnsemblPlants" id="MELO3C012347.2.1">
    <property type="protein sequence ID" value="MELO3C012347.2.1"/>
    <property type="gene ID" value="MELO3C012347.2"/>
</dbReference>
<evidence type="ECO:0000313" key="1">
    <source>
        <dbReference type="EnsemblPlants" id="MELO3C012347.2.1"/>
    </source>
</evidence>
<proteinExistence type="predicted"/>
<name>A0A9I9D3U4_CUCME</name>
<accession>A0A9I9D3U4</accession>